<accession>A0A5B9QDW0</accession>
<dbReference type="GO" id="GO:0006308">
    <property type="term" value="P:DNA catabolic process"/>
    <property type="evidence" value="ECO:0007669"/>
    <property type="project" value="InterPro"/>
</dbReference>
<dbReference type="KEGG" id="bgok:Pr1d_24170"/>
<evidence type="ECO:0000313" key="9">
    <source>
        <dbReference type="EMBL" id="QEG35126.1"/>
    </source>
</evidence>
<keyword evidence="10" id="KW-1185">Reference proteome</keyword>
<dbReference type="InterPro" id="IPR008947">
    <property type="entry name" value="PLipase_C/P1_nuclease_dom_sf"/>
</dbReference>
<dbReference type="EMBL" id="CP042913">
    <property type="protein sequence ID" value="QEG35126.1"/>
    <property type="molecule type" value="Genomic_DNA"/>
</dbReference>
<keyword evidence="5" id="KW-1015">Disulfide bond</keyword>
<keyword evidence="2" id="KW-0479">Metal-binding</keyword>
<evidence type="ECO:0000256" key="5">
    <source>
        <dbReference type="ARBA" id="ARBA00023157"/>
    </source>
</evidence>
<evidence type="ECO:0000256" key="8">
    <source>
        <dbReference type="SAM" id="SignalP"/>
    </source>
</evidence>
<keyword evidence="6" id="KW-0325">Glycoprotein</keyword>
<dbReference type="Pfam" id="PF02265">
    <property type="entry name" value="S1-P1_nuclease"/>
    <property type="match status" value="1"/>
</dbReference>
<dbReference type="InterPro" id="IPR003154">
    <property type="entry name" value="S1/P1nuclease"/>
</dbReference>
<dbReference type="GO" id="GO:0046872">
    <property type="term" value="F:metal ion binding"/>
    <property type="evidence" value="ECO:0007669"/>
    <property type="project" value="UniProtKB-KW"/>
</dbReference>
<dbReference type="PANTHER" id="PTHR33146">
    <property type="entry name" value="ENDONUCLEASE 4"/>
    <property type="match status" value="1"/>
</dbReference>
<gene>
    <name evidence="9" type="ORF">Pr1d_24170</name>
</gene>
<evidence type="ECO:0000256" key="7">
    <source>
        <dbReference type="SAM" id="MobiDB-lite"/>
    </source>
</evidence>
<dbReference type="GO" id="GO:0004519">
    <property type="term" value="F:endonuclease activity"/>
    <property type="evidence" value="ECO:0007669"/>
    <property type="project" value="UniProtKB-KW"/>
</dbReference>
<protein>
    <submittedName>
        <fullName evidence="9">S1/P1 Nuclease</fullName>
    </submittedName>
</protein>
<evidence type="ECO:0000256" key="2">
    <source>
        <dbReference type="ARBA" id="ARBA00022723"/>
    </source>
</evidence>
<dbReference type="SUPFAM" id="SSF48537">
    <property type="entry name" value="Phospholipase C/P1 nuclease"/>
    <property type="match status" value="1"/>
</dbReference>
<dbReference type="AlphaFoldDB" id="A0A5B9QDW0"/>
<feature type="chain" id="PRO_5022822729" evidence="8">
    <location>
        <begin position="25"/>
        <end position="382"/>
    </location>
</feature>
<dbReference type="Proteomes" id="UP000323917">
    <property type="component" value="Chromosome"/>
</dbReference>
<evidence type="ECO:0000256" key="6">
    <source>
        <dbReference type="ARBA" id="ARBA00023180"/>
    </source>
</evidence>
<dbReference type="RefSeq" id="WP_168205186.1">
    <property type="nucleotide sequence ID" value="NZ_CP042913.1"/>
</dbReference>
<dbReference type="PANTHER" id="PTHR33146:SF26">
    <property type="entry name" value="ENDONUCLEASE 4"/>
    <property type="match status" value="1"/>
</dbReference>
<evidence type="ECO:0000256" key="4">
    <source>
        <dbReference type="ARBA" id="ARBA00022801"/>
    </source>
</evidence>
<dbReference type="CDD" id="cd11010">
    <property type="entry name" value="S1-P1_nuclease"/>
    <property type="match status" value="1"/>
</dbReference>
<reference evidence="9 10" key="1">
    <citation type="submission" date="2019-08" db="EMBL/GenBank/DDBJ databases">
        <title>Deep-cultivation of Planctomycetes and their phenomic and genomic characterization uncovers novel biology.</title>
        <authorList>
            <person name="Wiegand S."/>
            <person name="Jogler M."/>
            <person name="Boedeker C."/>
            <person name="Pinto D."/>
            <person name="Vollmers J."/>
            <person name="Rivas-Marin E."/>
            <person name="Kohn T."/>
            <person name="Peeters S.H."/>
            <person name="Heuer A."/>
            <person name="Rast P."/>
            <person name="Oberbeckmann S."/>
            <person name="Bunk B."/>
            <person name="Jeske O."/>
            <person name="Meyerdierks A."/>
            <person name="Storesund J.E."/>
            <person name="Kallscheuer N."/>
            <person name="Luecker S."/>
            <person name="Lage O.M."/>
            <person name="Pohl T."/>
            <person name="Merkel B.J."/>
            <person name="Hornburger P."/>
            <person name="Mueller R.-W."/>
            <person name="Bruemmer F."/>
            <person name="Labrenz M."/>
            <person name="Spormann A.M."/>
            <person name="Op den Camp H."/>
            <person name="Overmann J."/>
            <person name="Amann R."/>
            <person name="Jetten M.S.M."/>
            <person name="Mascher T."/>
            <person name="Medema M.H."/>
            <person name="Devos D.P."/>
            <person name="Kaster A.-K."/>
            <person name="Ovreas L."/>
            <person name="Rohde M."/>
            <person name="Galperin M.Y."/>
            <person name="Jogler C."/>
        </authorList>
    </citation>
    <scope>NUCLEOTIDE SEQUENCE [LARGE SCALE GENOMIC DNA]</scope>
    <source>
        <strain evidence="9 10">Pr1d</strain>
    </source>
</reference>
<evidence type="ECO:0000256" key="1">
    <source>
        <dbReference type="ARBA" id="ARBA00022722"/>
    </source>
</evidence>
<feature type="compositionally biased region" description="Polar residues" evidence="7">
    <location>
        <begin position="335"/>
        <end position="348"/>
    </location>
</feature>
<dbReference type="GO" id="GO:0003676">
    <property type="term" value="F:nucleic acid binding"/>
    <property type="evidence" value="ECO:0007669"/>
    <property type="project" value="InterPro"/>
</dbReference>
<name>A0A5B9QDW0_9BACT</name>
<proteinExistence type="predicted"/>
<feature type="signal peptide" evidence="8">
    <location>
        <begin position="1"/>
        <end position="24"/>
    </location>
</feature>
<evidence type="ECO:0000313" key="10">
    <source>
        <dbReference type="Proteomes" id="UP000323917"/>
    </source>
</evidence>
<feature type="region of interest" description="Disordered" evidence="7">
    <location>
        <begin position="299"/>
        <end position="348"/>
    </location>
</feature>
<dbReference type="Gene3D" id="1.10.575.10">
    <property type="entry name" value="P1 Nuclease"/>
    <property type="match status" value="1"/>
</dbReference>
<evidence type="ECO:0000256" key="3">
    <source>
        <dbReference type="ARBA" id="ARBA00022759"/>
    </source>
</evidence>
<keyword evidence="8" id="KW-0732">Signal</keyword>
<keyword evidence="3" id="KW-0255">Endonuclease</keyword>
<sequence length="382" mass="42619" precursor="true">MSPLQRIITSLIATLAFCPPVAHAWNALGHKVIAEIAWQTLSPEKQSEIADTLKRHPRYAEDFRDLETDQEIFLHAATWPDIARGIRGPDRDKFDKPIWHYVNFPIGEGKTNLATNPKDSKSISWNVMQATNFCESVINSEAPPQEKALAYSWLLHLVGDAHQPMHSTALFSERFSKGDRGGNSIKLAKGQNLHSVWDNFIGRSHTLNNVRLKVFQLKSQPEFWEVDTTGNIFDWIQESHKLAVEYAYDDAILNAIEGTEDIPPIVLPESYYKQAGEHARARVVAAGLRLGAMLGGKQEHIAKNQTTEPAYDSEVEDRSPLAAEPTSRVNAKADISSSPTTGYWLNTSSNVRHNPSCTNFKNTKRGRHCRPDEGKPCGICGG</sequence>
<keyword evidence="4" id="KW-0378">Hydrolase</keyword>
<dbReference type="GO" id="GO:0016788">
    <property type="term" value="F:hydrolase activity, acting on ester bonds"/>
    <property type="evidence" value="ECO:0007669"/>
    <property type="project" value="InterPro"/>
</dbReference>
<keyword evidence="1" id="KW-0540">Nuclease</keyword>
<organism evidence="9 10">
    <name type="scientific">Bythopirellula goksoeyrii</name>
    <dbReference type="NCBI Taxonomy" id="1400387"/>
    <lineage>
        <taxon>Bacteria</taxon>
        <taxon>Pseudomonadati</taxon>
        <taxon>Planctomycetota</taxon>
        <taxon>Planctomycetia</taxon>
        <taxon>Pirellulales</taxon>
        <taxon>Lacipirellulaceae</taxon>
        <taxon>Bythopirellula</taxon>
    </lineage>
</organism>